<keyword evidence="8 12" id="KW-0067">ATP-binding</keyword>
<keyword evidence="6 12" id="KW-0479">Metal-binding</keyword>
<keyword evidence="4 12" id="KW-0963">Cytoplasm</keyword>
<evidence type="ECO:0000256" key="6">
    <source>
        <dbReference type="ARBA" id="ARBA00022723"/>
    </source>
</evidence>
<feature type="domain" description="B5" evidence="13">
    <location>
        <begin position="275"/>
        <end position="350"/>
    </location>
</feature>
<keyword evidence="10 12" id="KW-0648">Protein biosynthesis</keyword>
<evidence type="ECO:0000313" key="15">
    <source>
        <dbReference type="Proteomes" id="UP000678237"/>
    </source>
</evidence>
<dbReference type="GO" id="GO:0000287">
    <property type="term" value="F:magnesium ion binding"/>
    <property type="evidence" value="ECO:0007669"/>
    <property type="project" value="InterPro"/>
</dbReference>
<comment type="catalytic activity">
    <reaction evidence="12">
        <text>tRNA(Phe) + L-phenylalanine + ATP = L-phenylalanyl-tRNA(Phe) + AMP + diphosphate + H(+)</text>
        <dbReference type="Rhea" id="RHEA:19413"/>
        <dbReference type="Rhea" id="RHEA-COMP:9668"/>
        <dbReference type="Rhea" id="RHEA-COMP:9699"/>
        <dbReference type="ChEBI" id="CHEBI:15378"/>
        <dbReference type="ChEBI" id="CHEBI:30616"/>
        <dbReference type="ChEBI" id="CHEBI:33019"/>
        <dbReference type="ChEBI" id="CHEBI:58095"/>
        <dbReference type="ChEBI" id="CHEBI:78442"/>
        <dbReference type="ChEBI" id="CHEBI:78531"/>
        <dbReference type="ChEBI" id="CHEBI:456215"/>
        <dbReference type="EC" id="6.1.1.20"/>
    </reaction>
</comment>
<dbReference type="SMART" id="SM00873">
    <property type="entry name" value="B3_4"/>
    <property type="match status" value="1"/>
</dbReference>
<comment type="caution">
    <text evidence="14">The sequence shown here is derived from an EMBL/GenBank/DDBJ whole genome shotgun (WGS) entry which is preliminary data.</text>
</comment>
<dbReference type="SUPFAM" id="SSF55681">
    <property type="entry name" value="Class II aaRS and biotin synthetases"/>
    <property type="match status" value="1"/>
</dbReference>
<dbReference type="Pfam" id="PF03484">
    <property type="entry name" value="B5"/>
    <property type="match status" value="1"/>
</dbReference>
<evidence type="ECO:0000256" key="4">
    <source>
        <dbReference type="ARBA" id="ARBA00022490"/>
    </source>
</evidence>
<dbReference type="AlphaFoldDB" id="A0A8T4L990"/>
<comment type="similarity">
    <text evidence="3 12">Belongs to the phenylalanyl-tRNA synthetase beta subunit family. Type 2 subfamily.</text>
</comment>
<dbReference type="SUPFAM" id="SSF46955">
    <property type="entry name" value="Putative DNA-binding domain"/>
    <property type="match status" value="2"/>
</dbReference>
<dbReference type="PROSITE" id="PS51483">
    <property type="entry name" value="B5"/>
    <property type="match status" value="1"/>
</dbReference>
<evidence type="ECO:0000256" key="1">
    <source>
        <dbReference type="ARBA" id="ARBA00001946"/>
    </source>
</evidence>
<dbReference type="InterPro" id="IPR009061">
    <property type="entry name" value="DNA-bd_dom_put_sf"/>
</dbReference>
<dbReference type="NCBIfam" id="TIGR00471">
    <property type="entry name" value="pheT_arch"/>
    <property type="match status" value="1"/>
</dbReference>
<feature type="binding site" evidence="12">
    <location>
        <position position="338"/>
    </location>
    <ligand>
        <name>Mg(2+)</name>
        <dbReference type="ChEBI" id="CHEBI:18420"/>
        <note>shared with alpha subunit</note>
    </ligand>
</feature>
<dbReference type="Pfam" id="PF17759">
    <property type="entry name" value="tRNA_synthFbeta"/>
    <property type="match status" value="1"/>
</dbReference>
<dbReference type="PANTHER" id="PTHR10947:SF0">
    <property type="entry name" value="PHENYLALANINE--TRNA LIGASE BETA SUBUNIT"/>
    <property type="match status" value="1"/>
</dbReference>
<dbReference type="Proteomes" id="UP000678237">
    <property type="component" value="Unassembled WGS sequence"/>
</dbReference>
<dbReference type="InterPro" id="IPR041616">
    <property type="entry name" value="PheRS_beta_core"/>
</dbReference>
<evidence type="ECO:0000256" key="12">
    <source>
        <dbReference type="HAMAP-Rule" id="MF_00284"/>
    </source>
</evidence>
<comment type="cofactor">
    <cofactor evidence="1 12">
        <name>Mg(2+)</name>
        <dbReference type="ChEBI" id="CHEBI:18420"/>
    </cofactor>
</comment>
<dbReference type="Gene3D" id="3.50.40.10">
    <property type="entry name" value="Phenylalanyl-trna Synthetase, Chain B, domain 3"/>
    <property type="match status" value="1"/>
</dbReference>
<dbReference type="InterPro" id="IPR045060">
    <property type="entry name" value="Phe-tRNA-ligase_IIc_bsu"/>
</dbReference>
<keyword evidence="11 12" id="KW-0030">Aminoacyl-tRNA synthetase</keyword>
<dbReference type="InterPro" id="IPR020825">
    <property type="entry name" value="Phe-tRNA_synthase-like_B3/B4"/>
</dbReference>
<evidence type="ECO:0000256" key="2">
    <source>
        <dbReference type="ARBA" id="ARBA00004496"/>
    </source>
</evidence>
<dbReference type="CDD" id="cd00769">
    <property type="entry name" value="PheRS_beta_core"/>
    <property type="match status" value="1"/>
</dbReference>
<accession>A0A8T4L990</accession>
<keyword evidence="7 12" id="KW-0547">Nucleotide-binding</keyword>
<dbReference type="Gene3D" id="3.30.56.10">
    <property type="match status" value="2"/>
</dbReference>
<dbReference type="Gene3D" id="3.30.930.10">
    <property type="entry name" value="Bira Bifunctional Protein, Domain 2"/>
    <property type="match status" value="1"/>
</dbReference>
<evidence type="ECO:0000259" key="13">
    <source>
        <dbReference type="PROSITE" id="PS51483"/>
    </source>
</evidence>
<dbReference type="PANTHER" id="PTHR10947">
    <property type="entry name" value="PHENYLALANYL-TRNA SYNTHETASE BETA CHAIN AND LEUCINE-RICH REPEAT-CONTAINING PROTEIN 47"/>
    <property type="match status" value="1"/>
</dbReference>
<dbReference type="EC" id="6.1.1.20" evidence="12"/>
<comment type="subcellular location">
    <subcellularLocation>
        <location evidence="2 12">Cytoplasm</location>
    </subcellularLocation>
</comment>
<feature type="binding site" evidence="12">
    <location>
        <position position="337"/>
    </location>
    <ligand>
        <name>Mg(2+)</name>
        <dbReference type="ChEBI" id="CHEBI:18420"/>
        <note>shared with alpha subunit</note>
    </ligand>
</feature>
<keyword evidence="9 12" id="KW-0460">Magnesium</keyword>
<sequence length="548" mass="61470">MPIIDASLKDLNQLLGKKLSAKELEQRLHFAKCELEASDGDQIKIEVKDSNRPDLWSAEGVARELRGKLGLRKGMPQARFKDSKHEVIAHDNVLVYRPGIACAVVKGLKVSEPLLLQLIQLQEKITHTFGRKREMVSIGLYEFEKLKPPIHYKGVAPESVKFVPLDFKREMNLREILAEHPKGKEFGNLIAGHKVWPILCDDAGKICSLVPIINSELTGRVKEGTGTLLLEMTGTDERFVNTAMNVFCMALQDRGAAIERMAVVKNKKKTWLPDYAPGKMSVALAYVNQVAGMAFTAKEVAGLLEKAQYNAKAREKTIEVEYPAYRQDLLHPIDVVEDALIAYGYDKLLPESVTLATNGELTQETRQWEAIREACIGLGLQEILTFTMTSKEKQAAKMGYADDDFVEIANYVSTNWQVFRKRLRPELLEFLSKNKDAEYPQRLFEVGRVLRLDEKSETGVREPTRLCVALADAKANYTHIKSALDALAHQLGFSYEVREERDAAFAEGRHACIRVNGQCKGVLGEVSDEVLAKFGLETKVALLELELE</sequence>
<dbReference type="EMBL" id="JAGVWE010000002">
    <property type="protein sequence ID" value="MBS3062462.1"/>
    <property type="molecule type" value="Genomic_DNA"/>
</dbReference>
<name>A0A8T4L990_9ARCH</name>
<dbReference type="GO" id="GO:0006432">
    <property type="term" value="P:phenylalanyl-tRNA aminoacylation"/>
    <property type="evidence" value="ECO:0007669"/>
    <property type="project" value="UniProtKB-UniRule"/>
</dbReference>
<protein>
    <recommendedName>
        <fullName evidence="12">Phenylalanine--tRNA ligase beta subunit</fullName>
        <ecNumber evidence="12">6.1.1.20</ecNumber>
    </recommendedName>
    <alternativeName>
        <fullName evidence="12">Phenylalanyl-tRNA synthetase beta subunit</fullName>
        <shortName evidence="12">PheRS</shortName>
    </alternativeName>
</protein>
<evidence type="ECO:0000256" key="3">
    <source>
        <dbReference type="ARBA" id="ARBA00007438"/>
    </source>
</evidence>
<dbReference type="InterPro" id="IPR005146">
    <property type="entry name" value="B3/B4_tRNA-bd"/>
</dbReference>
<dbReference type="SMART" id="SM00874">
    <property type="entry name" value="B5"/>
    <property type="match status" value="1"/>
</dbReference>
<evidence type="ECO:0000313" key="14">
    <source>
        <dbReference type="EMBL" id="MBS3062462.1"/>
    </source>
</evidence>
<dbReference type="GO" id="GO:0004826">
    <property type="term" value="F:phenylalanine-tRNA ligase activity"/>
    <property type="evidence" value="ECO:0007669"/>
    <property type="project" value="UniProtKB-UniRule"/>
</dbReference>
<dbReference type="HAMAP" id="MF_00284">
    <property type="entry name" value="Phe_tRNA_synth_beta2"/>
    <property type="match status" value="1"/>
</dbReference>
<feature type="binding site" evidence="12">
    <location>
        <position position="328"/>
    </location>
    <ligand>
        <name>Mg(2+)</name>
        <dbReference type="ChEBI" id="CHEBI:18420"/>
        <note>shared with alpha subunit</note>
    </ligand>
</feature>
<proteinExistence type="inferred from homology"/>
<dbReference type="InterPro" id="IPR022918">
    <property type="entry name" value="Phe_tRNA_ligase_beta2_arc"/>
</dbReference>
<comment type="subunit">
    <text evidence="12">Tetramer of two alpha and two beta subunits.</text>
</comment>
<evidence type="ECO:0000256" key="8">
    <source>
        <dbReference type="ARBA" id="ARBA00022840"/>
    </source>
</evidence>
<keyword evidence="5 12" id="KW-0436">Ligase</keyword>
<evidence type="ECO:0000256" key="9">
    <source>
        <dbReference type="ARBA" id="ARBA00022842"/>
    </source>
</evidence>
<evidence type="ECO:0000256" key="11">
    <source>
        <dbReference type="ARBA" id="ARBA00023146"/>
    </source>
</evidence>
<evidence type="ECO:0000256" key="5">
    <source>
        <dbReference type="ARBA" id="ARBA00022598"/>
    </source>
</evidence>
<evidence type="ECO:0000256" key="10">
    <source>
        <dbReference type="ARBA" id="ARBA00022917"/>
    </source>
</evidence>
<dbReference type="GO" id="GO:0003723">
    <property type="term" value="F:RNA binding"/>
    <property type="evidence" value="ECO:0007669"/>
    <property type="project" value="InterPro"/>
</dbReference>
<organism evidence="14 15">
    <name type="scientific">Candidatus Iainarchaeum sp</name>
    <dbReference type="NCBI Taxonomy" id="3101447"/>
    <lineage>
        <taxon>Archaea</taxon>
        <taxon>Candidatus Iainarchaeota</taxon>
        <taxon>Candidatus Iainarchaeia</taxon>
        <taxon>Candidatus Iainarchaeales</taxon>
        <taxon>Candidatus Iainarchaeaceae</taxon>
        <taxon>Candidatus Iainarchaeum</taxon>
    </lineage>
</organism>
<dbReference type="InterPro" id="IPR005147">
    <property type="entry name" value="tRNA_synthase_B5-dom"/>
</dbReference>
<feature type="binding site" evidence="12">
    <location>
        <position position="334"/>
    </location>
    <ligand>
        <name>Mg(2+)</name>
        <dbReference type="ChEBI" id="CHEBI:18420"/>
        <note>shared with alpha subunit</note>
    </ligand>
</feature>
<reference evidence="14" key="2">
    <citation type="submission" date="2021-05" db="EMBL/GenBank/DDBJ databases">
        <title>Protein family content uncovers lineage relationships and bacterial pathway maintenance mechanisms in DPANN archaea.</title>
        <authorList>
            <person name="Castelle C.J."/>
            <person name="Meheust R."/>
            <person name="Jaffe A.L."/>
            <person name="Seitz K."/>
            <person name="Gong X."/>
            <person name="Baker B.J."/>
            <person name="Banfield J.F."/>
        </authorList>
    </citation>
    <scope>NUCLEOTIDE SEQUENCE</scope>
    <source>
        <strain evidence="14">RIFCSPLOWO2_01_FULL_58_19</strain>
    </source>
</reference>
<dbReference type="InterPro" id="IPR004531">
    <property type="entry name" value="Phe-tRNA-synth_IIc_bsu_arc_euk"/>
</dbReference>
<dbReference type="GO" id="GO:0009328">
    <property type="term" value="C:phenylalanine-tRNA ligase complex"/>
    <property type="evidence" value="ECO:0007669"/>
    <property type="project" value="TreeGrafter"/>
</dbReference>
<reference evidence="14" key="1">
    <citation type="submission" date="2021-03" db="EMBL/GenBank/DDBJ databases">
        <authorList>
            <person name="Jaffe A."/>
        </authorList>
    </citation>
    <scope>NUCLEOTIDE SEQUENCE</scope>
    <source>
        <strain evidence="14">RIFCSPLOWO2_01_FULL_58_19</strain>
    </source>
</reference>
<gene>
    <name evidence="12" type="primary">pheT</name>
    <name evidence="14" type="ORF">J4203_01190</name>
</gene>
<dbReference type="GO" id="GO:0005524">
    <property type="term" value="F:ATP binding"/>
    <property type="evidence" value="ECO:0007669"/>
    <property type="project" value="UniProtKB-UniRule"/>
</dbReference>
<evidence type="ECO:0000256" key="7">
    <source>
        <dbReference type="ARBA" id="ARBA00022741"/>
    </source>
</evidence>
<dbReference type="InterPro" id="IPR045864">
    <property type="entry name" value="aa-tRNA-synth_II/BPL/LPL"/>
</dbReference>